<evidence type="ECO:0000313" key="2">
    <source>
        <dbReference type="Proteomes" id="UP001165960"/>
    </source>
</evidence>
<protein>
    <submittedName>
        <fullName evidence="1">Uncharacterized protein</fullName>
    </submittedName>
</protein>
<proteinExistence type="predicted"/>
<sequence length="171" mass="19297">MLGIFLVETLVRAGLTKGGYLGYLSSCWNAIDLAVIMACSILGVIDMLGILHVYQFSLVVVVHIVSSLRILYLLHRTAIGKEANINRIKEADVRDLQRILDAKVFENIRLEDHLGDFQKRSTKAFNQINSLEDSLLDFQQNTLALSSFSLKDHPTRTNSSSQYILNQHIEH</sequence>
<gene>
    <name evidence="1" type="ORF">DSO57_1013114</name>
</gene>
<comment type="caution">
    <text evidence="1">The sequence shown here is derived from an EMBL/GenBank/DDBJ whole genome shotgun (WGS) entry which is preliminary data.</text>
</comment>
<keyword evidence="2" id="KW-1185">Reference proteome</keyword>
<evidence type="ECO:0000313" key="1">
    <source>
        <dbReference type="EMBL" id="KAJ9081585.1"/>
    </source>
</evidence>
<accession>A0ACC2U4D3</accession>
<dbReference type="EMBL" id="QTSX02001468">
    <property type="protein sequence ID" value="KAJ9081585.1"/>
    <property type="molecule type" value="Genomic_DNA"/>
</dbReference>
<reference evidence="1" key="1">
    <citation type="submission" date="2022-04" db="EMBL/GenBank/DDBJ databases">
        <title>Genome of the entomopathogenic fungus Entomophthora muscae.</title>
        <authorList>
            <person name="Elya C."/>
            <person name="Lovett B.R."/>
            <person name="Lee E."/>
            <person name="Macias A.M."/>
            <person name="Hajek A.E."/>
            <person name="De Bivort B.L."/>
            <person name="Kasson M.T."/>
            <person name="De Fine Licht H.H."/>
            <person name="Stajich J.E."/>
        </authorList>
    </citation>
    <scope>NUCLEOTIDE SEQUENCE</scope>
    <source>
        <strain evidence="1">Berkeley</strain>
    </source>
</reference>
<name>A0ACC2U4D3_9FUNG</name>
<organism evidence="1 2">
    <name type="scientific">Entomophthora muscae</name>
    <dbReference type="NCBI Taxonomy" id="34485"/>
    <lineage>
        <taxon>Eukaryota</taxon>
        <taxon>Fungi</taxon>
        <taxon>Fungi incertae sedis</taxon>
        <taxon>Zoopagomycota</taxon>
        <taxon>Entomophthoromycotina</taxon>
        <taxon>Entomophthoromycetes</taxon>
        <taxon>Entomophthorales</taxon>
        <taxon>Entomophthoraceae</taxon>
        <taxon>Entomophthora</taxon>
    </lineage>
</organism>
<dbReference type="Proteomes" id="UP001165960">
    <property type="component" value="Unassembled WGS sequence"/>
</dbReference>